<dbReference type="GO" id="GO:0045547">
    <property type="term" value="F:ditrans,polycis-polyprenyl diphosphate synthase [(2E,6E)-farnesyl diphosphate specific] activity"/>
    <property type="evidence" value="ECO:0007669"/>
    <property type="project" value="TreeGrafter"/>
</dbReference>
<reference evidence="5" key="1">
    <citation type="submission" date="2021-01" db="EMBL/GenBank/DDBJ databases">
        <authorList>
            <person name="Corre E."/>
            <person name="Pelletier E."/>
            <person name="Niang G."/>
            <person name="Scheremetjew M."/>
            <person name="Finn R."/>
            <person name="Kale V."/>
            <person name="Holt S."/>
            <person name="Cochrane G."/>
            <person name="Meng A."/>
            <person name="Brown T."/>
            <person name="Cohen L."/>
        </authorList>
    </citation>
    <scope>NUCLEOTIDE SEQUENCE</scope>
    <source>
        <strain evidence="5">CCMP 2712</strain>
    </source>
</reference>
<evidence type="ECO:0000256" key="2">
    <source>
        <dbReference type="ARBA" id="ARBA00022679"/>
    </source>
</evidence>
<accession>A0A7S4JC90</accession>
<dbReference type="Pfam" id="PF01255">
    <property type="entry name" value="Prenyltransf"/>
    <property type="match status" value="1"/>
</dbReference>
<evidence type="ECO:0000256" key="4">
    <source>
        <dbReference type="SAM" id="Coils"/>
    </source>
</evidence>
<organism evidence="5">
    <name type="scientific">Guillardia theta</name>
    <name type="common">Cryptophyte</name>
    <name type="synonym">Cryptomonas phi</name>
    <dbReference type="NCBI Taxonomy" id="55529"/>
    <lineage>
        <taxon>Eukaryota</taxon>
        <taxon>Cryptophyceae</taxon>
        <taxon>Pyrenomonadales</taxon>
        <taxon>Geminigeraceae</taxon>
        <taxon>Guillardia</taxon>
    </lineage>
</organism>
<dbReference type="PANTHER" id="PTHR10291">
    <property type="entry name" value="DEHYDRODOLICHYL DIPHOSPHATE SYNTHASE FAMILY MEMBER"/>
    <property type="match status" value="1"/>
</dbReference>
<dbReference type="InterPro" id="IPR001441">
    <property type="entry name" value="UPP_synth-like"/>
</dbReference>
<dbReference type="GO" id="GO:0016094">
    <property type="term" value="P:polyprenol biosynthetic process"/>
    <property type="evidence" value="ECO:0007669"/>
    <property type="project" value="TreeGrafter"/>
</dbReference>
<protein>
    <recommendedName>
        <fullName evidence="3">Alkyl transferase</fullName>
        <ecNumber evidence="3">2.5.1.-</ecNumber>
    </recommendedName>
</protein>
<proteinExistence type="inferred from homology"/>
<dbReference type="SUPFAM" id="SSF64005">
    <property type="entry name" value="Undecaprenyl diphosphate synthase"/>
    <property type="match status" value="1"/>
</dbReference>
<dbReference type="EMBL" id="HBKN01005667">
    <property type="protein sequence ID" value="CAE2259073.1"/>
    <property type="molecule type" value="Transcribed_RNA"/>
</dbReference>
<dbReference type="GO" id="GO:0005783">
    <property type="term" value="C:endoplasmic reticulum"/>
    <property type="evidence" value="ECO:0007669"/>
    <property type="project" value="TreeGrafter"/>
</dbReference>
<evidence type="ECO:0000256" key="1">
    <source>
        <dbReference type="ARBA" id="ARBA00005432"/>
    </source>
</evidence>
<feature type="coiled-coil region" evidence="4">
    <location>
        <begin position="82"/>
        <end position="116"/>
    </location>
</feature>
<name>A0A7S4JC90_GUITH</name>
<dbReference type="PANTHER" id="PTHR10291:SF43">
    <property type="entry name" value="DEHYDRODOLICHYL DIPHOSPHATE SYNTHASE COMPLEX SUBUNIT DHDDS"/>
    <property type="match status" value="1"/>
</dbReference>
<sequence length="130" mass="15240">MMKKGVVRWSKRLARFLVSRVLRCGPIPKHVAFIMDGNRRWAERRRMMRQEGHAYGFLQLKECLKWCLDLGIKVVTVYAFSLENFKRSAVEVETIMKLAEEKLNELAEERGFLDRHGIKVQVSLRRCASS</sequence>
<evidence type="ECO:0000313" key="5">
    <source>
        <dbReference type="EMBL" id="CAE2259073.1"/>
    </source>
</evidence>
<dbReference type="AlphaFoldDB" id="A0A7S4JC90"/>
<keyword evidence="2 3" id="KW-0808">Transferase</keyword>
<dbReference type="EC" id="2.5.1.-" evidence="3"/>
<keyword evidence="4" id="KW-0175">Coiled coil</keyword>
<evidence type="ECO:0000256" key="3">
    <source>
        <dbReference type="RuleBase" id="RU363018"/>
    </source>
</evidence>
<gene>
    <name evidence="5" type="ORF">GTHE00462_LOCUS4563</name>
</gene>
<dbReference type="InterPro" id="IPR036424">
    <property type="entry name" value="UPP_synth-like_sf"/>
</dbReference>
<comment type="similarity">
    <text evidence="1 3">Belongs to the UPP synthase family.</text>
</comment>
<dbReference type="NCBIfam" id="TIGR00055">
    <property type="entry name" value="uppS"/>
    <property type="match status" value="1"/>
</dbReference>
<dbReference type="Gene3D" id="3.40.1180.10">
    <property type="entry name" value="Decaprenyl diphosphate synthase-like"/>
    <property type="match status" value="1"/>
</dbReference>